<proteinExistence type="predicted"/>
<dbReference type="Proteomes" id="UP000504632">
    <property type="component" value="Chromosome 7"/>
</dbReference>
<dbReference type="GeneID" id="115817067"/>
<dbReference type="CDD" id="cd00590">
    <property type="entry name" value="RRM_SF"/>
    <property type="match status" value="1"/>
</dbReference>
<dbReference type="GO" id="GO:0004527">
    <property type="term" value="F:exonuclease activity"/>
    <property type="evidence" value="ECO:0007669"/>
    <property type="project" value="UniProtKB-KW"/>
</dbReference>
<sequence>MATRGKRKREDSEGSEATQKRAKRNGEHGCKAASRFSRSSEELHQAVRLTDLSDLLQYATLGTTNGVKKPSWCHLHNQNKLAAVNVTVLDDVSQVHFYRYYAQFKHLRKRYETRCTLVPSSGHVLSSLFNAELAKPNKPTPASGGTESLVLLCHPVLRRFGQETRGLTAYLLSTEEMAKRNFPVKGGRGCESFMCTRTDGHVTDNSPLFGLDCEMCLTECGNELTRVALVDSTGKCLLDELVKPERRILNYLTRFSGITKAMLQPVTTRLKDVQSRLIQMLPPDAILVGHSLESDLHALNLIHPHVIDTSLLYCREFGQRFRLKLLAEVVLRREIQSVERRGHDPCEDARAALELAQYFISKGPRQVVQLHSAELWGGNPTVQHPPVPGSVYGSVQHPPVNGSVSLSFGHALHRAGLSTLCLARSAVMDMLPSNHLLRKHGCSSDKEVLSVFRNMAQSYSLSLLELSSLRQSNTVTALHKMIDRLQEMCVVFVGPLPRECSERDVKHLLRRCGTVHSVRILTHTQRRHAVVEFERLEGALLAMQSLNGHLLNGVSIKVQRPVSESSLDLDVSLNDLCSDLMHKHMVYIGGISKRQNPVDLHKAFSQFGSIKAISPLTEDSGKCRRYSVIEYDRADSAEEAVNTCVVLKNRQLRVCHILTPPHMVTWTPSKALLTEENGGEAKAEENGGEAKAEENGGEAKAEENGVGEDGIQWDEEEVMMEKVMRKLDSRIGKIFKSLKENSLSIVLLPGHNRAGVVSPGLCFIAVKQGSSD</sequence>
<organism evidence="7 8">
    <name type="scientific">Chanos chanos</name>
    <name type="common">Milkfish</name>
    <name type="synonym">Mugil chanos</name>
    <dbReference type="NCBI Taxonomy" id="29144"/>
    <lineage>
        <taxon>Eukaryota</taxon>
        <taxon>Metazoa</taxon>
        <taxon>Chordata</taxon>
        <taxon>Craniata</taxon>
        <taxon>Vertebrata</taxon>
        <taxon>Euteleostomi</taxon>
        <taxon>Actinopterygii</taxon>
        <taxon>Neopterygii</taxon>
        <taxon>Teleostei</taxon>
        <taxon>Ostariophysi</taxon>
        <taxon>Gonorynchiformes</taxon>
        <taxon>Chanidae</taxon>
        <taxon>Chanos</taxon>
    </lineage>
</organism>
<evidence type="ECO:0000256" key="4">
    <source>
        <dbReference type="PROSITE-ProRule" id="PRU00176"/>
    </source>
</evidence>
<evidence type="ECO:0000256" key="1">
    <source>
        <dbReference type="ARBA" id="ARBA00022722"/>
    </source>
</evidence>
<dbReference type="GO" id="GO:0003723">
    <property type="term" value="F:RNA binding"/>
    <property type="evidence" value="ECO:0007669"/>
    <property type="project" value="UniProtKB-UniRule"/>
</dbReference>
<dbReference type="OrthoDB" id="3996471at2759"/>
<feature type="domain" description="RRM" evidence="6">
    <location>
        <begin position="489"/>
        <end position="563"/>
    </location>
</feature>
<dbReference type="Pfam" id="PF00929">
    <property type="entry name" value="RNase_T"/>
    <property type="match status" value="1"/>
</dbReference>
<dbReference type="InterPro" id="IPR035979">
    <property type="entry name" value="RBD_domain_sf"/>
</dbReference>
<accession>A0A6J2VWI5</accession>
<protein>
    <submittedName>
        <fullName evidence="8">RNA exonuclease 5</fullName>
    </submittedName>
</protein>
<dbReference type="CTD" id="81691"/>
<dbReference type="SMART" id="SM00360">
    <property type="entry name" value="RRM"/>
    <property type="match status" value="2"/>
</dbReference>
<keyword evidence="1" id="KW-0540">Nuclease</keyword>
<dbReference type="AlphaFoldDB" id="A0A6J2VWI5"/>
<feature type="region of interest" description="Disordered" evidence="5">
    <location>
        <begin position="1"/>
        <end position="35"/>
    </location>
</feature>
<evidence type="ECO:0000313" key="7">
    <source>
        <dbReference type="Proteomes" id="UP000504632"/>
    </source>
</evidence>
<dbReference type="Gene3D" id="3.30.420.10">
    <property type="entry name" value="Ribonuclease H-like superfamily/Ribonuclease H"/>
    <property type="match status" value="1"/>
</dbReference>
<dbReference type="InterPro" id="IPR012337">
    <property type="entry name" value="RNaseH-like_sf"/>
</dbReference>
<dbReference type="InterPro" id="IPR036397">
    <property type="entry name" value="RNaseH_sf"/>
</dbReference>
<keyword evidence="7" id="KW-1185">Reference proteome</keyword>
<dbReference type="SMART" id="SM00479">
    <property type="entry name" value="EXOIII"/>
    <property type="match status" value="1"/>
</dbReference>
<reference evidence="8" key="1">
    <citation type="submission" date="2025-08" db="UniProtKB">
        <authorList>
            <consortium name="RefSeq"/>
        </authorList>
    </citation>
    <scope>IDENTIFICATION</scope>
</reference>
<dbReference type="PROSITE" id="PS50102">
    <property type="entry name" value="RRM"/>
    <property type="match status" value="2"/>
</dbReference>
<dbReference type="PANTHER" id="PTHR12801:SF82">
    <property type="entry name" value="RNA EXONUCLEASE 5"/>
    <property type="match status" value="1"/>
</dbReference>
<dbReference type="InterPro" id="IPR013520">
    <property type="entry name" value="Ribonucl_H"/>
</dbReference>
<evidence type="ECO:0000256" key="3">
    <source>
        <dbReference type="ARBA" id="ARBA00022839"/>
    </source>
</evidence>
<dbReference type="InterPro" id="IPR047021">
    <property type="entry name" value="REXO1/3/4-like"/>
</dbReference>
<feature type="region of interest" description="Disordered" evidence="5">
    <location>
        <begin position="677"/>
        <end position="706"/>
    </location>
</feature>
<keyword evidence="4" id="KW-0694">RNA-binding</keyword>
<dbReference type="InterPro" id="IPR012677">
    <property type="entry name" value="Nucleotide-bd_a/b_plait_sf"/>
</dbReference>
<evidence type="ECO:0000313" key="8">
    <source>
        <dbReference type="RefSeq" id="XP_030636169.1"/>
    </source>
</evidence>
<feature type="domain" description="RRM" evidence="6">
    <location>
        <begin position="584"/>
        <end position="654"/>
    </location>
</feature>
<evidence type="ECO:0000256" key="5">
    <source>
        <dbReference type="SAM" id="MobiDB-lite"/>
    </source>
</evidence>
<dbReference type="FunFam" id="3.30.420.10:FF:000175">
    <property type="entry name" value="RNA exonuclease 5"/>
    <property type="match status" value="1"/>
</dbReference>
<dbReference type="Gene3D" id="3.30.70.330">
    <property type="match status" value="2"/>
</dbReference>
<dbReference type="SUPFAM" id="SSF54928">
    <property type="entry name" value="RNA-binding domain, RBD"/>
    <property type="match status" value="1"/>
</dbReference>
<evidence type="ECO:0000256" key="2">
    <source>
        <dbReference type="ARBA" id="ARBA00022801"/>
    </source>
</evidence>
<dbReference type="InterPro" id="IPR000504">
    <property type="entry name" value="RRM_dom"/>
</dbReference>
<evidence type="ECO:0000259" key="6">
    <source>
        <dbReference type="PROSITE" id="PS50102"/>
    </source>
</evidence>
<dbReference type="InParanoid" id="A0A6J2VWI5"/>
<feature type="compositionally biased region" description="Basic and acidic residues" evidence="5">
    <location>
        <begin position="679"/>
        <end position="703"/>
    </location>
</feature>
<dbReference type="RefSeq" id="XP_030636169.1">
    <property type="nucleotide sequence ID" value="XM_030780309.1"/>
</dbReference>
<dbReference type="PANTHER" id="PTHR12801">
    <property type="entry name" value="RNA EXONUCLEASE REXO1 / RECO3 FAMILY MEMBER-RELATED"/>
    <property type="match status" value="1"/>
</dbReference>
<dbReference type="SUPFAM" id="SSF53098">
    <property type="entry name" value="Ribonuclease H-like"/>
    <property type="match status" value="1"/>
</dbReference>
<dbReference type="InterPro" id="IPR034922">
    <property type="entry name" value="REX1-like_exo"/>
</dbReference>
<keyword evidence="2" id="KW-0378">Hydrolase</keyword>
<gene>
    <name evidence="8" type="primary">rexo5</name>
</gene>
<dbReference type="Pfam" id="PF00076">
    <property type="entry name" value="RRM_1"/>
    <property type="match status" value="2"/>
</dbReference>
<keyword evidence="3 8" id="KW-0269">Exonuclease</keyword>
<name>A0A6J2VWI5_CHACN</name>
<dbReference type="GO" id="GO:0005634">
    <property type="term" value="C:nucleus"/>
    <property type="evidence" value="ECO:0007669"/>
    <property type="project" value="TreeGrafter"/>
</dbReference>
<dbReference type="CDD" id="cd06145">
    <property type="entry name" value="REX1_like"/>
    <property type="match status" value="1"/>
</dbReference>